<dbReference type="PATRIC" id="fig|1286106.3.peg.2011"/>
<accession>M7PF39</accession>
<proteinExistence type="predicted"/>
<dbReference type="EMBL" id="APHR01000054">
    <property type="protein sequence ID" value="EMR12520.1"/>
    <property type="molecule type" value="Genomic_DNA"/>
</dbReference>
<dbReference type="RefSeq" id="WP_009726979.1">
    <property type="nucleotide sequence ID" value="NZ_APHR01000054.1"/>
</dbReference>
<dbReference type="Gene3D" id="3.30.70.1210">
    <property type="entry name" value="Crispr-associated protein, domain 2"/>
    <property type="match status" value="1"/>
</dbReference>
<dbReference type="SUPFAM" id="SSF117987">
    <property type="entry name" value="CRISPR-associated protein"/>
    <property type="match status" value="2"/>
</dbReference>
<dbReference type="NCBIfam" id="TIGR01907">
    <property type="entry name" value="casE_Cse3"/>
    <property type="match status" value="1"/>
</dbReference>
<dbReference type="AlphaFoldDB" id="M7PF39"/>
<dbReference type="eggNOG" id="ENOG5032RWI">
    <property type="taxonomic scope" value="Bacteria"/>
</dbReference>
<dbReference type="STRING" id="1286106.MPL1_10047"/>
<protein>
    <submittedName>
        <fullName evidence="1">Cse3 family CRISPR-associated protein</fullName>
    </submittedName>
</protein>
<dbReference type="SMART" id="SM01101">
    <property type="entry name" value="CRISPR_assoc"/>
    <property type="match status" value="1"/>
</dbReference>
<dbReference type="CDD" id="cd09727">
    <property type="entry name" value="Cas6_I-E"/>
    <property type="match status" value="1"/>
</dbReference>
<name>M7PF39_9GAMM</name>
<dbReference type="OrthoDB" id="9795689at2"/>
<evidence type="ECO:0000313" key="1">
    <source>
        <dbReference type="EMBL" id="EMR12520.1"/>
    </source>
</evidence>
<evidence type="ECO:0000313" key="2">
    <source>
        <dbReference type="Proteomes" id="UP000012019"/>
    </source>
</evidence>
<comment type="caution">
    <text evidence="1">The sequence shown here is derived from an EMBL/GenBank/DDBJ whole genome shotgun (WGS) entry which is preliminary data.</text>
</comment>
<gene>
    <name evidence="1" type="ORF">MPL1_10047</name>
</gene>
<keyword evidence="2" id="KW-1185">Reference proteome</keyword>
<dbReference type="InterPro" id="IPR010179">
    <property type="entry name" value="CRISPR-assoc_prot_Cse3"/>
</dbReference>
<dbReference type="Gene3D" id="3.30.70.1200">
    <property type="entry name" value="Crispr-associated protein, domain 1"/>
    <property type="match status" value="1"/>
</dbReference>
<reference evidence="1 2" key="1">
    <citation type="journal article" date="2013" name="Genome Announc.">
        <title>Draft Genome Sequence of Methylophaga lonarensis MPLT, a Haloalkaliphilic (Non-Methane-Utilizing) Methylotroph.</title>
        <authorList>
            <person name="Shetty S.A."/>
            <person name="Marathe N.P."/>
            <person name="Munot H."/>
            <person name="Antony C.P."/>
            <person name="Dhotre D.P."/>
            <person name="Murrell J.C."/>
            <person name="Shouche Y.S."/>
        </authorList>
    </citation>
    <scope>NUCLEOTIDE SEQUENCE [LARGE SCALE GENOMIC DNA]</scope>
    <source>
        <strain evidence="1 2">MPL</strain>
    </source>
</reference>
<sequence length="204" mass="23439">MYLSKVKLNWAQAKNPYEQHRALWLLFPDRSEDSRDFLFRVEKYVKGQGADVIVQSQWQPQPSDAVELLATRELHLSLQAGQRLRFRLRANPIKSIKDERKGEQIKNGRLYKRSVRVPLIHEDQQKSWLARKLSDAVLLHTVTIQPELPLNFRKQKEQRSGKIQPVLFEGIFTVKSPEALLKLMNEGIGPAKSFGCGLLSLATA</sequence>
<dbReference type="Proteomes" id="UP000012019">
    <property type="component" value="Unassembled WGS sequence"/>
</dbReference>
<dbReference type="Pfam" id="PF08798">
    <property type="entry name" value="CRISPR_assoc"/>
    <property type="match status" value="1"/>
</dbReference>
<organism evidence="1 2">
    <name type="scientific">Methylophaga lonarensis MPL</name>
    <dbReference type="NCBI Taxonomy" id="1286106"/>
    <lineage>
        <taxon>Bacteria</taxon>
        <taxon>Pseudomonadati</taxon>
        <taxon>Pseudomonadota</taxon>
        <taxon>Gammaproteobacteria</taxon>
        <taxon>Thiotrichales</taxon>
        <taxon>Piscirickettsiaceae</taxon>
        <taxon>Methylophaga</taxon>
    </lineage>
</organism>